<dbReference type="InterPro" id="IPR045214">
    <property type="entry name" value="Surf1/Surf4"/>
</dbReference>
<evidence type="ECO:0000313" key="7">
    <source>
        <dbReference type="EMBL" id="WDE11662.1"/>
    </source>
</evidence>
<keyword evidence="4 6" id="KW-1133">Transmembrane helix</keyword>
<accession>A0ABY7VE78</accession>
<gene>
    <name evidence="7" type="ORF">H3N35_26275</name>
</gene>
<evidence type="ECO:0000313" key="8">
    <source>
        <dbReference type="Proteomes" id="UP001215231"/>
    </source>
</evidence>
<feature type="transmembrane region" description="Helical" evidence="6">
    <location>
        <begin position="223"/>
        <end position="242"/>
    </location>
</feature>
<dbReference type="Pfam" id="PF02104">
    <property type="entry name" value="SURF1"/>
    <property type="match status" value="1"/>
</dbReference>
<evidence type="ECO:0000256" key="6">
    <source>
        <dbReference type="RuleBase" id="RU363076"/>
    </source>
</evidence>
<sequence>MNNALHKKAPGYFLWLLFTLLVFSSLIKLGVWQSQRAEEKEQRLTRISQYQLQDARSLNQVLALGQQGLDINDMPVLLDGQFEENALFFLDNQIDNGRLGYRVYQVFLSGQAALLVNLGWVPGSVDRRLLPRIKPISGAYSLKGNVRKLEPGVMLMEQQLPSRLLPKDEWPLRVQQIEPEKFSPLIAHQLLPFVVYLDKNEAIGYKKNWQAVVMPPQKHRAYAFQWFSLAVAFLVLMVWASLHHNKQSKK</sequence>
<keyword evidence="3 6" id="KW-0812">Transmembrane</keyword>
<keyword evidence="5 6" id="KW-0472">Membrane</keyword>
<dbReference type="RefSeq" id="WP_274051824.1">
    <property type="nucleotide sequence ID" value="NZ_CP059693.1"/>
</dbReference>
<evidence type="ECO:0000256" key="5">
    <source>
        <dbReference type="ARBA" id="ARBA00023136"/>
    </source>
</evidence>
<protein>
    <recommendedName>
        <fullName evidence="6">SURF1-like protein</fullName>
    </recommendedName>
</protein>
<dbReference type="PANTHER" id="PTHR23427:SF2">
    <property type="entry name" value="SURFEIT LOCUS PROTEIN 1"/>
    <property type="match status" value="1"/>
</dbReference>
<name>A0ABY7VE78_9GAMM</name>
<evidence type="ECO:0000256" key="1">
    <source>
        <dbReference type="ARBA" id="ARBA00004370"/>
    </source>
</evidence>
<feature type="transmembrane region" description="Helical" evidence="6">
    <location>
        <begin position="12"/>
        <end position="31"/>
    </location>
</feature>
<evidence type="ECO:0000256" key="4">
    <source>
        <dbReference type="ARBA" id="ARBA00022989"/>
    </source>
</evidence>
<dbReference type="EMBL" id="CP059693">
    <property type="protein sequence ID" value="WDE11662.1"/>
    <property type="molecule type" value="Genomic_DNA"/>
</dbReference>
<evidence type="ECO:0000256" key="2">
    <source>
        <dbReference type="ARBA" id="ARBA00007165"/>
    </source>
</evidence>
<keyword evidence="6" id="KW-1003">Cell membrane</keyword>
<reference evidence="7 8" key="1">
    <citation type="journal article" date="2022" name="Mar. Drugs">
        <title>Bioassay-Guided Fractionation Leads to the Detection of Cholic Acid Generated by the Rare Thalassomonas sp.</title>
        <authorList>
            <person name="Pheiffer F."/>
            <person name="Schneider Y.K."/>
            <person name="Hansen E.H."/>
            <person name="Andersen J.H."/>
            <person name="Isaksson J."/>
            <person name="Busche T."/>
            <person name="R C."/>
            <person name="Kalinowski J."/>
            <person name="Zyl L.V."/>
            <person name="Trindade M."/>
        </authorList>
    </citation>
    <scope>NUCLEOTIDE SEQUENCE [LARGE SCALE GENOMIC DNA]</scope>
    <source>
        <strain evidence="7 8">A5K-61T</strain>
    </source>
</reference>
<comment type="similarity">
    <text evidence="2 6">Belongs to the SURF1 family.</text>
</comment>
<comment type="subcellular location">
    <subcellularLocation>
        <location evidence="6">Cell membrane</location>
        <topology evidence="6">Multi-pass membrane protein</topology>
    </subcellularLocation>
    <subcellularLocation>
        <location evidence="1">Membrane</location>
    </subcellularLocation>
</comment>
<dbReference type="PROSITE" id="PS50895">
    <property type="entry name" value="SURF1"/>
    <property type="match status" value="1"/>
</dbReference>
<dbReference type="PANTHER" id="PTHR23427">
    <property type="entry name" value="SURFEIT LOCUS PROTEIN"/>
    <property type="match status" value="1"/>
</dbReference>
<keyword evidence="8" id="KW-1185">Reference proteome</keyword>
<proteinExistence type="inferred from homology"/>
<dbReference type="InterPro" id="IPR002994">
    <property type="entry name" value="Surf1/Shy1"/>
</dbReference>
<organism evidence="7 8">
    <name type="scientific">Thalassomonas haliotis</name>
    <dbReference type="NCBI Taxonomy" id="485448"/>
    <lineage>
        <taxon>Bacteria</taxon>
        <taxon>Pseudomonadati</taxon>
        <taxon>Pseudomonadota</taxon>
        <taxon>Gammaproteobacteria</taxon>
        <taxon>Alteromonadales</taxon>
        <taxon>Colwelliaceae</taxon>
        <taxon>Thalassomonas</taxon>
    </lineage>
</organism>
<dbReference type="Proteomes" id="UP001215231">
    <property type="component" value="Chromosome"/>
</dbReference>
<dbReference type="CDD" id="cd06662">
    <property type="entry name" value="SURF1"/>
    <property type="match status" value="1"/>
</dbReference>
<evidence type="ECO:0000256" key="3">
    <source>
        <dbReference type="ARBA" id="ARBA00022692"/>
    </source>
</evidence>